<protein>
    <submittedName>
        <fullName evidence="2">Integrase, catalytic region, zinc finger, CCHC-type, peptidase aspartic, catalytic</fullName>
    </submittedName>
</protein>
<dbReference type="InterPro" id="IPR054722">
    <property type="entry name" value="PolX-like_BBD"/>
</dbReference>
<dbReference type="AlphaFoldDB" id="A0A699UXB6"/>
<evidence type="ECO:0000313" key="2">
    <source>
        <dbReference type="EMBL" id="GFD27337.1"/>
    </source>
</evidence>
<accession>A0A699UXB6</accession>
<feature type="domain" description="Retrovirus-related Pol polyprotein from transposon TNT 1-94-like beta-barrel" evidence="1">
    <location>
        <begin position="64"/>
        <end position="106"/>
    </location>
</feature>
<feature type="non-terminal residue" evidence="2">
    <location>
        <position position="1"/>
    </location>
</feature>
<name>A0A699UXB6_TANCI</name>
<sequence>LPRFCLKWSPSGRIFDLKGKLVASKETNYPNDNKACPSNPQEPIRKRFPNSTVFLGRLSKFCLWCVDLGCSKHMTGNIKLLINFVWKFLGTVCFGNDHIAAILGYGGGLKWGNITITRV</sequence>
<gene>
    <name evidence="2" type="ORF">Tci_899306</name>
</gene>
<reference evidence="2" key="1">
    <citation type="journal article" date="2019" name="Sci. Rep.">
        <title>Draft genome of Tanacetum cinerariifolium, the natural source of mosquito coil.</title>
        <authorList>
            <person name="Yamashiro T."/>
            <person name="Shiraishi A."/>
            <person name="Satake H."/>
            <person name="Nakayama K."/>
        </authorList>
    </citation>
    <scope>NUCLEOTIDE SEQUENCE</scope>
</reference>
<dbReference type="EMBL" id="BKCJ011376188">
    <property type="protein sequence ID" value="GFD27337.1"/>
    <property type="molecule type" value="Genomic_DNA"/>
</dbReference>
<evidence type="ECO:0000259" key="1">
    <source>
        <dbReference type="Pfam" id="PF22936"/>
    </source>
</evidence>
<comment type="caution">
    <text evidence="2">The sequence shown here is derived from an EMBL/GenBank/DDBJ whole genome shotgun (WGS) entry which is preliminary data.</text>
</comment>
<dbReference type="Pfam" id="PF22936">
    <property type="entry name" value="Pol_BBD"/>
    <property type="match status" value="1"/>
</dbReference>
<proteinExistence type="predicted"/>
<organism evidence="2">
    <name type="scientific">Tanacetum cinerariifolium</name>
    <name type="common">Dalmatian daisy</name>
    <name type="synonym">Chrysanthemum cinerariifolium</name>
    <dbReference type="NCBI Taxonomy" id="118510"/>
    <lineage>
        <taxon>Eukaryota</taxon>
        <taxon>Viridiplantae</taxon>
        <taxon>Streptophyta</taxon>
        <taxon>Embryophyta</taxon>
        <taxon>Tracheophyta</taxon>
        <taxon>Spermatophyta</taxon>
        <taxon>Magnoliopsida</taxon>
        <taxon>eudicotyledons</taxon>
        <taxon>Gunneridae</taxon>
        <taxon>Pentapetalae</taxon>
        <taxon>asterids</taxon>
        <taxon>campanulids</taxon>
        <taxon>Asterales</taxon>
        <taxon>Asteraceae</taxon>
        <taxon>Asteroideae</taxon>
        <taxon>Anthemideae</taxon>
        <taxon>Anthemidinae</taxon>
        <taxon>Tanacetum</taxon>
    </lineage>
</organism>